<dbReference type="OrthoDB" id="8550178at2"/>
<evidence type="ECO:0000313" key="1">
    <source>
        <dbReference type="EMBL" id="PPU63224.1"/>
    </source>
</evidence>
<comment type="caution">
    <text evidence="1">The sequence shown here is derived from an EMBL/GenBank/DDBJ whole genome shotgun (WGS) entry which is preliminary data.</text>
</comment>
<proteinExistence type="predicted"/>
<evidence type="ECO:0000313" key="2">
    <source>
        <dbReference type="Proteomes" id="UP000237872"/>
    </source>
</evidence>
<gene>
    <name evidence="1" type="ORF">XcodCFBP4690_12550</name>
</gene>
<name>A0A2S7CNR5_9XANT</name>
<dbReference type="AlphaFoldDB" id="A0A2S7CNR5"/>
<sequence>MLLDRLFEPSDSDMLYHYCSAATFQAIASYGTIRFTDINMLNDESEVRLAYSVFEEAATKLIRREGILPNAPAMPKEFFDKVDSIVAPSQLIAHPFIACFSLEPDMLGQWRSYADDGRGYAVGFKAQELQDLLPATFLRVLYQRDQQVKEMMHALATIFLRQQSEDEIERAQFFEDCMLLSVYMTAFKHPAFEEEKEIRAVHAINLQQQGKLIKFVDAGGTVRGGSIPVPGDPVNFQIRDNHLTAYFDHQFSVPGPDTPIKEIILGPKNYSASGNIELFLGGLGYVEMDLQVSGAPYR</sequence>
<dbReference type="Pfam" id="PF11185">
    <property type="entry name" value="DUF2971"/>
    <property type="match status" value="1"/>
</dbReference>
<reference evidence="1 2" key="1">
    <citation type="submission" date="2016-08" db="EMBL/GenBank/DDBJ databases">
        <authorList>
            <person name="Seilhamer J.J."/>
        </authorList>
    </citation>
    <scope>NUCLEOTIDE SEQUENCE [LARGE SCALE GENOMIC DNA]</scope>
    <source>
        <strain evidence="1 2">CFBP4690</strain>
    </source>
</reference>
<dbReference type="EMBL" id="MDEC01000016">
    <property type="protein sequence ID" value="PPU63224.1"/>
    <property type="molecule type" value="Genomic_DNA"/>
</dbReference>
<dbReference type="Proteomes" id="UP000237872">
    <property type="component" value="Unassembled WGS sequence"/>
</dbReference>
<accession>A0A2S7CNR5</accession>
<protein>
    <recommendedName>
        <fullName evidence="3">DUF2971 domain-containing protein</fullName>
    </recommendedName>
</protein>
<organism evidence="1 2">
    <name type="scientific">Xanthomonas codiaei</name>
    <dbReference type="NCBI Taxonomy" id="56463"/>
    <lineage>
        <taxon>Bacteria</taxon>
        <taxon>Pseudomonadati</taxon>
        <taxon>Pseudomonadota</taxon>
        <taxon>Gammaproteobacteria</taxon>
        <taxon>Lysobacterales</taxon>
        <taxon>Lysobacteraceae</taxon>
        <taxon>Xanthomonas</taxon>
    </lineage>
</organism>
<dbReference type="InterPro" id="IPR021352">
    <property type="entry name" value="DUF2971"/>
</dbReference>
<evidence type="ECO:0008006" key="3">
    <source>
        <dbReference type="Google" id="ProtNLM"/>
    </source>
</evidence>